<evidence type="ECO:0000256" key="1">
    <source>
        <dbReference type="SAM" id="Phobius"/>
    </source>
</evidence>
<accession>A0A2T7WN34</accession>
<gene>
    <name evidence="2" type="ORF">DC432_07115</name>
</gene>
<reference evidence="2 3" key="1">
    <citation type="submission" date="2018-04" db="EMBL/GenBank/DDBJ databases">
        <authorList>
            <person name="Go L.Y."/>
            <person name="Mitchell J.A."/>
        </authorList>
    </citation>
    <scope>NUCLEOTIDE SEQUENCE [LARGE SCALE GENOMIC DNA]</scope>
    <source>
        <strain evidence="2 3">TPD7010</strain>
    </source>
</reference>
<comment type="caution">
    <text evidence="2">The sequence shown here is derived from an EMBL/GenBank/DDBJ whole genome shotgun (WGS) entry which is preliminary data.</text>
</comment>
<keyword evidence="1" id="KW-0472">Membrane</keyword>
<feature type="transmembrane region" description="Helical" evidence="1">
    <location>
        <begin position="35"/>
        <end position="57"/>
    </location>
</feature>
<dbReference type="AlphaFoldDB" id="A0A2T7WN34"/>
<organism evidence="2 3">
    <name type="scientific">Microbacterium testaceum</name>
    <name type="common">Aureobacterium testaceum</name>
    <name type="synonym">Brevibacterium testaceum</name>
    <dbReference type="NCBI Taxonomy" id="2033"/>
    <lineage>
        <taxon>Bacteria</taxon>
        <taxon>Bacillati</taxon>
        <taxon>Actinomycetota</taxon>
        <taxon>Actinomycetes</taxon>
        <taxon>Micrococcales</taxon>
        <taxon>Microbacteriaceae</taxon>
        <taxon>Microbacterium</taxon>
    </lineage>
</organism>
<feature type="transmembrane region" description="Helical" evidence="1">
    <location>
        <begin position="158"/>
        <end position="176"/>
    </location>
</feature>
<evidence type="ECO:0000313" key="2">
    <source>
        <dbReference type="EMBL" id="PVE75382.1"/>
    </source>
</evidence>
<protein>
    <submittedName>
        <fullName evidence="2">Uncharacterized protein</fullName>
    </submittedName>
</protein>
<sequence>MRRTAAAAGVVLVHALVQALLVLPGLTPAIGVEFVALAAASAVALVAFWATTLVLVGTPGARRPRIVRALAAVIVALVVVGALTVLSPLAGAVGLLVAFVVASPAGGADAGALDGPRSFRRHPFRAALLLVATALTIVVAVVAALVLGLFVAGAFGAFLTWVVAGALVALAARGWARLAVRTRG</sequence>
<keyword evidence="1" id="KW-0812">Transmembrane</keyword>
<feature type="transmembrane region" description="Helical" evidence="1">
    <location>
        <begin position="92"/>
        <end position="114"/>
    </location>
</feature>
<keyword evidence="1" id="KW-1133">Transmembrane helix</keyword>
<dbReference type="RefSeq" id="WP_116537272.1">
    <property type="nucleotide sequence ID" value="NZ_QDFT01000013.1"/>
</dbReference>
<dbReference type="EMBL" id="QDFT01000013">
    <property type="protein sequence ID" value="PVE75382.1"/>
    <property type="molecule type" value="Genomic_DNA"/>
</dbReference>
<name>A0A2T7WN34_MICTE</name>
<feature type="transmembrane region" description="Helical" evidence="1">
    <location>
        <begin position="69"/>
        <end position="86"/>
    </location>
</feature>
<feature type="transmembrane region" description="Helical" evidence="1">
    <location>
        <begin position="126"/>
        <end position="152"/>
    </location>
</feature>
<dbReference type="Proteomes" id="UP000244649">
    <property type="component" value="Unassembled WGS sequence"/>
</dbReference>
<proteinExistence type="predicted"/>
<evidence type="ECO:0000313" key="3">
    <source>
        <dbReference type="Proteomes" id="UP000244649"/>
    </source>
</evidence>